<evidence type="ECO:0008006" key="4">
    <source>
        <dbReference type="Google" id="ProtNLM"/>
    </source>
</evidence>
<dbReference type="Proteomes" id="UP001610563">
    <property type="component" value="Unassembled WGS sequence"/>
</dbReference>
<keyword evidence="3" id="KW-1185">Reference proteome</keyword>
<evidence type="ECO:0000313" key="2">
    <source>
        <dbReference type="EMBL" id="KAL2799509.1"/>
    </source>
</evidence>
<comment type="similarity">
    <text evidence="1">Belongs to the complex I LYR family.</text>
</comment>
<dbReference type="InterPro" id="IPR045296">
    <property type="entry name" value="Complex1_LYR_ETFRF1_LYRM5"/>
</dbReference>
<organism evidence="2 3">
    <name type="scientific">Aspergillus keveii</name>
    <dbReference type="NCBI Taxonomy" id="714993"/>
    <lineage>
        <taxon>Eukaryota</taxon>
        <taxon>Fungi</taxon>
        <taxon>Dikarya</taxon>
        <taxon>Ascomycota</taxon>
        <taxon>Pezizomycotina</taxon>
        <taxon>Eurotiomycetes</taxon>
        <taxon>Eurotiomycetidae</taxon>
        <taxon>Eurotiales</taxon>
        <taxon>Aspergillaceae</taxon>
        <taxon>Aspergillus</taxon>
        <taxon>Aspergillus subgen. Nidulantes</taxon>
    </lineage>
</organism>
<comment type="caution">
    <text evidence="2">The sequence shown here is derived from an EMBL/GenBank/DDBJ whole genome shotgun (WGS) entry which is preliminary data.</text>
</comment>
<sequence>MVPDAPIFIIELAKYGRELENPKLHWNLGVIAEKPTSHYLRIDTIISSGFSRSRRSRYLCKFVHLSLCLLERWSALVLSSKSSLLSVLGLPRGSYSVHDVTPKTGQRKQTSIPTAPSTLPRFLSKFDSNPLHGEKRTMTNPELRRQVINIYKELLNIGREYPLGFEYFRNRLHRAFSGQAHLQDEEQIRKGIARAEFVKKEIETLYYLKRYRTLKQRYENK</sequence>
<proteinExistence type="inferred from homology"/>
<evidence type="ECO:0000313" key="3">
    <source>
        <dbReference type="Proteomes" id="UP001610563"/>
    </source>
</evidence>
<dbReference type="Pfam" id="PF13233">
    <property type="entry name" value="Complex1_LYR_2"/>
    <property type="match status" value="1"/>
</dbReference>
<name>A0ABR4GKC2_9EURO</name>
<evidence type="ECO:0000256" key="1">
    <source>
        <dbReference type="ARBA" id="ARBA00009508"/>
    </source>
</evidence>
<gene>
    <name evidence="2" type="ORF">BJX66DRAFT_241618</name>
</gene>
<protein>
    <recommendedName>
        <fullName evidence="4">Mitochondrial zinc maintenance protein 1, mitochondrial</fullName>
    </recommendedName>
</protein>
<dbReference type="InterPro" id="IPR052000">
    <property type="entry name" value="ETFRF1"/>
</dbReference>
<accession>A0ABR4GKC2</accession>
<dbReference type="PANTHER" id="PTHR21024">
    <property type="entry name" value="GROWTH HORMONE-INDUCIBLE SOLUBLE PROTEIN-RELATED"/>
    <property type="match status" value="1"/>
</dbReference>
<dbReference type="EMBL" id="JBFTWV010000007">
    <property type="protein sequence ID" value="KAL2799509.1"/>
    <property type="molecule type" value="Genomic_DNA"/>
</dbReference>
<reference evidence="2 3" key="1">
    <citation type="submission" date="2024-07" db="EMBL/GenBank/DDBJ databases">
        <title>Section-level genome sequencing and comparative genomics of Aspergillus sections Usti and Cavernicolus.</title>
        <authorList>
            <consortium name="Lawrence Berkeley National Laboratory"/>
            <person name="Nybo J.L."/>
            <person name="Vesth T.C."/>
            <person name="Theobald S."/>
            <person name="Frisvad J.C."/>
            <person name="Larsen T.O."/>
            <person name="Kjaerboelling I."/>
            <person name="Rothschild-Mancinelli K."/>
            <person name="Lyhne E.K."/>
            <person name="Kogle M.E."/>
            <person name="Barry K."/>
            <person name="Clum A."/>
            <person name="Na H."/>
            <person name="Ledsgaard L."/>
            <person name="Lin J."/>
            <person name="Lipzen A."/>
            <person name="Kuo A."/>
            <person name="Riley R."/>
            <person name="Mondo S."/>
            <person name="Labutti K."/>
            <person name="Haridas S."/>
            <person name="Pangalinan J."/>
            <person name="Salamov A.A."/>
            <person name="Simmons B.A."/>
            <person name="Magnuson J.K."/>
            <person name="Chen J."/>
            <person name="Drula E."/>
            <person name="Henrissat B."/>
            <person name="Wiebenga A."/>
            <person name="Lubbers R.J."/>
            <person name="Gomes A.C."/>
            <person name="Makela M.R."/>
            <person name="Stajich J."/>
            <person name="Grigoriev I.V."/>
            <person name="Mortensen U.H."/>
            <person name="De Vries R.P."/>
            <person name="Baker S.E."/>
            <person name="Andersen M.R."/>
        </authorList>
    </citation>
    <scope>NUCLEOTIDE SEQUENCE [LARGE SCALE GENOMIC DNA]</scope>
    <source>
        <strain evidence="2 3">CBS 209.92</strain>
    </source>
</reference>
<dbReference type="PANTHER" id="PTHR21024:SF0">
    <property type="entry name" value="ELECTRON TRANSFER FLAVOPROTEIN REGULATORY FACTOR 1"/>
    <property type="match status" value="1"/>
</dbReference>
<dbReference type="CDD" id="cd20265">
    <property type="entry name" value="Complex1_LYR_ETFRF1_LYRM5"/>
    <property type="match status" value="1"/>
</dbReference>